<comment type="caution">
    <text evidence="2">The sequence shown here is derived from an EMBL/GenBank/DDBJ whole genome shotgun (WGS) entry which is preliminary data.</text>
</comment>
<gene>
    <name evidence="2" type="ORF">HA331_03750</name>
</gene>
<dbReference type="SUPFAM" id="SSF52540">
    <property type="entry name" value="P-loop containing nucleoside triphosphate hydrolases"/>
    <property type="match status" value="1"/>
</dbReference>
<evidence type="ECO:0000313" key="3">
    <source>
        <dbReference type="Proteomes" id="UP000617544"/>
    </source>
</evidence>
<dbReference type="PANTHER" id="PTHR42990">
    <property type="entry name" value="ATPASE"/>
    <property type="match status" value="1"/>
</dbReference>
<name>A0A832T1E9_PYRHR</name>
<reference evidence="2" key="1">
    <citation type="journal article" date="2020" name="bioRxiv">
        <title>A rank-normalized archaeal taxonomy based on genome phylogeny resolves widespread incomplete and uneven classifications.</title>
        <authorList>
            <person name="Rinke C."/>
            <person name="Chuvochina M."/>
            <person name="Mussig A.J."/>
            <person name="Chaumeil P.-A."/>
            <person name="Waite D.W."/>
            <person name="Whitman W.B."/>
            <person name="Parks D.H."/>
            <person name="Hugenholtz P."/>
        </authorList>
    </citation>
    <scope>NUCLEOTIDE SEQUENCE</scope>
    <source>
        <strain evidence="2">UBA8834</strain>
    </source>
</reference>
<sequence length="453" mass="51764">MEEYIRRILTLGRKRLEKFALKGGKPLPERPLIVKLMEEIRGFLGSGENRVILLYGLRGVGKTTMLAQLYLKLIGEVSGERILYASVDEIKMLGYRLKDVFESYEHIIGERLEELREPTIFLLDEVHYDEEWDLALKVAYDRARNLMIVATGSSAIELKLSTDLARRAKRFHITPLTFTEYLLLKGIRVNEEVKKVLKRLLLAGEVEGIEEEIRKTFLTFDPIEVERYLLYGSLPLALSSREPLEETYSIVERIIRWDLAKMGFSQEVLEKAFLLMLMLASGEALNYDRLTSRLGISRPVLAKLLSAFENLEVIFPVRAYGSLGKAIRKTPKYKFLAPVIRTSILNHFGLLEVNEKILGNLLEDVVALYLYIIARELSGSVTYDAEKGGADFILTTPIGRIVLEVGWGKKGKEQVKRTMKKIGAERGIIIHGGDFREKNGVIWLPKEWFLLML</sequence>
<dbReference type="InterPro" id="IPR003593">
    <property type="entry name" value="AAA+_ATPase"/>
</dbReference>
<dbReference type="CDD" id="cd00009">
    <property type="entry name" value="AAA"/>
    <property type="match status" value="1"/>
</dbReference>
<dbReference type="PANTHER" id="PTHR42990:SF1">
    <property type="entry name" value="AAA+ ATPASE DOMAIN-CONTAINING PROTEIN"/>
    <property type="match status" value="1"/>
</dbReference>
<dbReference type="Proteomes" id="UP000617544">
    <property type="component" value="Unassembled WGS sequence"/>
</dbReference>
<keyword evidence="2" id="KW-0547">Nucleotide-binding</keyword>
<feature type="domain" description="AAA+ ATPase" evidence="1">
    <location>
        <begin position="48"/>
        <end position="177"/>
    </location>
</feature>
<proteinExistence type="predicted"/>
<organism evidence="2 3">
    <name type="scientific">Pyrococcus horikoshii</name>
    <dbReference type="NCBI Taxonomy" id="53953"/>
    <lineage>
        <taxon>Archaea</taxon>
        <taxon>Methanobacteriati</taxon>
        <taxon>Methanobacteriota</taxon>
        <taxon>Thermococci</taxon>
        <taxon>Thermococcales</taxon>
        <taxon>Thermococcaceae</taxon>
        <taxon>Pyrococcus</taxon>
    </lineage>
</organism>
<dbReference type="OMA" id="KTTMLAQ"/>
<keyword evidence="2" id="KW-0067">ATP-binding</keyword>
<dbReference type="Pfam" id="PF13635">
    <property type="entry name" value="DUF4143"/>
    <property type="match status" value="1"/>
</dbReference>
<dbReference type="Gene3D" id="3.40.50.300">
    <property type="entry name" value="P-loop containing nucleotide triphosphate hydrolases"/>
    <property type="match status" value="1"/>
</dbReference>
<dbReference type="SMART" id="SM00382">
    <property type="entry name" value="AAA"/>
    <property type="match status" value="1"/>
</dbReference>
<accession>A0A832T1E9</accession>
<dbReference type="AlphaFoldDB" id="A0A832T1E9"/>
<dbReference type="GeneID" id="1442902"/>
<protein>
    <submittedName>
        <fullName evidence="2">ATP-binding protein</fullName>
    </submittedName>
</protein>
<evidence type="ECO:0000313" key="2">
    <source>
        <dbReference type="EMBL" id="HII60865.1"/>
    </source>
</evidence>
<dbReference type="InterPro" id="IPR025420">
    <property type="entry name" value="DUF4143"/>
</dbReference>
<dbReference type="GO" id="GO:0005524">
    <property type="term" value="F:ATP binding"/>
    <property type="evidence" value="ECO:0007669"/>
    <property type="project" value="UniProtKB-KW"/>
</dbReference>
<dbReference type="RefSeq" id="WP_010884668.1">
    <property type="nucleotide sequence ID" value="NZ_DUJN01000004.1"/>
</dbReference>
<dbReference type="InterPro" id="IPR027417">
    <property type="entry name" value="P-loop_NTPase"/>
</dbReference>
<dbReference type="InterPro" id="IPR041682">
    <property type="entry name" value="AAA_14"/>
</dbReference>
<dbReference type="EMBL" id="DUJN01000004">
    <property type="protein sequence ID" value="HII60865.1"/>
    <property type="molecule type" value="Genomic_DNA"/>
</dbReference>
<evidence type="ECO:0000259" key="1">
    <source>
        <dbReference type="SMART" id="SM00382"/>
    </source>
</evidence>
<dbReference type="Pfam" id="PF13173">
    <property type="entry name" value="AAA_14"/>
    <property type="match status" value="1"/>
</dbReference>